<dbReference type="Pfam" id="PF13556">
    <property type="entry name" value="HTH_30"/>
    <property type="match status" value="1"/>
</dbReference>
<dbReference type="InterPro" id="IPR051448">
    <property type="entry name" value="CdaR-like_regulators"/>
</dbReference>
<evidence type="ECO:0000259" key="2">
    <source>
        <dbReference type="Pfam" id="PF13556"/>
    </source>
</evidence>
<name>A0A1M7AWJ7_9FIRM</name>
<dbReference type="EMBL" id="FRAC01000034">
    <property type="protein sequence ID" value="SHL46789.1"/>
    <property type="molecule type" value="Genomic_DNA"/>
</dbReference>
<dbReference type="AlphaFoldDB" id="A0A1M7AWJ7"/>
<evidence type="ECO:0000259" key="1">
    <source>
        <dbReference type="Pfam" id="PF07905"/>
    </source>
</evidence>
<dbReference type="InterPro" id="IPR042070">
    <property type="entry name" value="PucR_C-HTH_sf"/>
</dbReference>
<dbReference type="RefSeq" id="WP_073279872.1">
    <property type="nucleotide sequence ID" value="NZ_FRAC01000034.1"/>
</dbReference>
<gene>
    <name evidence="3" type="ORF">SAMN02745136_04954</name>
</gene>
<dbReference type="InterPro" id="IPR025736">
    <property type="entry name" value="PucR_C-HTH_dom"/>
</dbReference>
<feature type="domain" description="PucR C-terminal helix-turn-helix" evidence="2">
    <location>
        <begin position="324"/>
        <end position="379"/>
    </location>
</feature>
<dbReference type="PANTHER" id="PTHR33744:SF1">
    <property type="entry name" value="DNA-BINDING TRANSCRIPTIONAL ACTIVATOR ADER"/>
    <property type="match status" value="1"/>
</dbReference>
<keyword evidence="4" id="KW-1185">Reference proteome</keyword>
<accession>A0A1M7AWJ7</accession>
<dbReference type="InterPro" id="IPR012914">
    <property type="entry name" value="PucR_dom"/>
</dbReference>
<evidence type="ECO:0000313" key="4">
    <source>
        <dbReference type="Proteomes" id="UP000184386"/>
    </source>
</evidence>
<dbReference type="STRING" id="1121322.SAMN02745136_04954"/>
<evidence type="ECO:0000313" key="3">
    <source>
        <dbReference type="EMBL" id="SHL46789.1"/>
    </source>
</evidence>
<feature type="domain" description="Purine catabolism PurC-like" evidence="1">
    <location>
        <begin position="15"/>
        <end position="126"/>
    </location>
</feature>
<organism evidence="3 4">
    <name type="scientific">Anaerocolumna jejuensis DSM 15929</name>
    <dbReference type="NCBI Taxonomy" id="1121322"/>
    <lineage>
        <taxon>Bacteria</taxon>
        <taxon>Bacillati</taxon>
        <taxon>Bacillota</taxon>
        <taxon>Clostridia</taxon>
        <taxon>Lachnospirales</taxon>
        <taxon>Lachnospiraceae</taxon>
        <taxon>Anaerocolumna</taxon>
    </lineage>
</organism>
<dbReference type="OrthoDB" id="143422at2"/>
<protein>
    <submittedName>
        <fullName evidence="3">PucR C-terminal helix-turn-helix domain-containing protein</fullName>
    </submittedName>
</protein>
<dbReference type="Proteomes" id="UP000184386">
    <property type="component" value="Unassembled WGS sequence"/>
</dbReference>
<reference evidence="3 4" key="1">
    <citation type="submission" date="2016-11" db="EMBL/GenBank/DDBJ databases">
        <authorList>
            <person name="Jaros S."/>
            <person name="Januszkiewicz K."/>
            <person name="Wedrychowicz H."/>
        </authorList>
    </citation>
    <scope>NUCLEOTIDE SEQUENCE [LARGE SCALE GENOMIC DNA]</scope>
    <source>
        <strain evidence="3 4">DSM 15929</strain>
    </source>
</reference>
<dbReference type="PANTHER" id="PTHR33744">
    <property type="entry name" value="CARBOHYDRATE DIACID REGULATOR"/>
    <property type="match status" value="1"/>
</dbReference>
<proteinExistence type="predicted"/>
<dbReference type="Pfam" id="PF07905">
    <property type="entry name" value="PucR"/>
    <property type="match status" value="1"/>
</dbReference>
<dbReference type="Gene3D" id="1.10.10.2840">
    <property type="entry name" value="PucR C-terminal helix-turn-helix domain"/>
    <property type="match status" value="1"/>
</dbReference>
<sequence>MAIAVSKLYRNCASLYQMQLLAGHKGLGNLVEWVHIVEDQEVSSFLHGHELIFIAGYMCHDDEWLLNFTKELYQSETSAFVINLGPYIKSVPKEVVDFCNEVDMPLFTIPWKIRLVDVTRDFCTRIMHNESVEASVASTIKDIIFKVGDIETQIQHMERNGYKRDCHLCFVNMSVNNVDEQYNSDNMERLKLFVEQIARTSQRMFIAFTYQSNLVVVLSESDMYNVRKFVDDLLGLIRKKTDSFTINVGVSSIMQGFANQDINFENAIAANEMAGKRKVRVTYYDELDLYKVLLAVKDKKVLKDFYQEVFGRVEQYDSENGTDLMGFLRSYLDNNGSPQLVSEQQFIHRNTVNNLIKKIEKITGYNILNLDEKVRCSIGFMIKDIIN</sequence>